<sequence>MDLAEELPIHSSSPPPISSSKGGAAQREHVDKSAPKLWTGVGDHWRTIVRLLLLIGLTYQLQWRLMSRPLCAGPLKSGGEL</sequence>
<organism evidence="2 3">
    <name type="scientific">Ceraceosorus bombacis</name>
    <dbReference type="NCBI Taxonomy" id="401625"/>
    <lineage>
        <taxon>Eukaryota</taxon>
        <taxon>Fungi</taxon>
        <taxon>Dikarya</taxon>
        <taxon>Basidiomycota</taxon>
        <taxon>Ustilaginomycotina</taxon>
        <taxon>Exobasidiomycetes</taxon>
        <taxon>Ceraceosorales</taxon>
        <taxon>Ceraceosoraceae</taxon>
        <taxon>Ceraceosorus</taxon>
    </lineage>
</organism>
<evidence type="ECO:0000313" key="2">
    <source>
        <dbReference type="EMBL" id="CEH12300.1"/>
    </source>
</evidence>
<reference evidence="2 3" key="1">
    <citation type="submission" date="2014-09" db="EMBL/GenBank/DDBJ databases">
        <authorList>
            <person name="Magalhaes I.L.F."/>
            <person name="Oliveira U."/>
            <person name="Santos F.R."/>
            <person name="Vidigal T.H.D.A."/>
            <person name="Brescovit A.D."/>
            <person name="Santos A.J."/>
        </authorList>
    </citation>
    <scope>NUCLEOTIDE SEQUENCE [LARGE SCALE GENOMIC DNA]</scope>
</reference>
<feature type="region of interest" description="Disordered" evidence="1">
    <location>
        <begin position="1"/>
        <end position="31"/>
    </location>
</feature>
<keyword evidence="3" id="KW-1185">Reference proteome</keyword>
<evidence type="ECO:0000256" key="1">
    <source>
        <dbReference type="SAM" id="MobiDB-lite"/>
    </source>
</evidence>
<dbReference type="OrthoDB" id="10562167at2759"/>
<name>A0A0P1B8M3_9BASI</name>
<protein>
    <submittedName>
        <fullName evidence="2">Uncharacterized protein</fullName>
    </submittedName>
</protein>
<proteinExistence type="predicted"/>
<evidence type="ECO:0000313" key="3">
    <source>
        <dbReference type="Proteomes" id="UP000054845"/>
    </source>
</evidence>
<dbReference type="AlphaFoldDB" id="A0A0P1B8M3"/>
<dbReference type="Proteomes" id="UP000054845">
    <property type="component" value="Unassembled WGS sequence"/>
</dbReference>
<accession>A0A0P1B8M3</accession>
<dbReference type="EMBL" id="CCYA01000149">
    <property type="protein sequence ID" value="CEH12300.1"/>
    <property type="molecule type" value="Genomic_DNA"/>
</dbReference>